<dbReference type="OrthoDB" id="3038640at2759"/>
<sequence>MDKTTEATAHSQHSTAQDPETNKQSQFSAWTTLTNSHRPKLLPFNQLSLHRPPEIYKPIVLGIAYSQRSNLRLLIPGFSPPHLMIFDIMDTLSSISIPHPIAPKLFIEQLRLSGSSTAADKNNTDAASDSKDGHTMAPPPPKVLHHFNDAELLRYFLCCARRLDTAGAAHVRQLNGFFSVLALCYTVLTSVDPETGKIEYKAQSPGEAALVQAAADVGVEGDDSHSGGAKGPKDVDAAAVGPPAVGGFEGGKSLAAAAAAKEGLVERYELLNILVFTSARKRMSAVLRKLDADDGGLFLLSKGADNVIFERLKQGSREELKATTEKQLDHFARDLESRAMQANELCESRRIRQLSKRRLTEEGQRLRYRNNFGVLFLWLNYRDCRTGMRTPQSSKESVRAYLLDCIGRSLGSHRRAS</sequence>
<evidence type="ECO:0000256" key="1">
    <source>
        <dbReference type="SAM" id="MobiDB-lite"/>
    </source>
</evidence>
<proteinExistence type="predicted"/>
<feature type="compositionally biased region" description="Polar residues" evidence="1">
    <location>
        <begin position="117"/>
        <end position="127"/>
    </location>
</feature>
<dbReference type="GO" id="GO:0005886">
    <property type="term" value="C:plasma membrane"/>
    <property type="evidence" value="ECO:0007669"/>
    <property type="project" value="TreeGrafter"/>
</dbReference>
<name>A0A409WTH9_PSICY</name>
<dbReference type="Pfam" id="PF13246">
    <property type="entry name" value="Cation_ATPase"/>
    <property type="match status" value="1"/>
</dbReference>
<dbReference type="EMBL" id="NHYD01003207">
    <property type="protein sequence ID" value="PPQ81835.1"/>
    <property type="molecule type" value="Genomic_DNA"/>
</dbReference>
<gene>
    <name evidence="2" type="ORF">CVT25_013475</name>
</gene>
<evidence type="ECO:0000313" key="2">
    <source>
        <dbReference type="EMBL" id="PPQ81835.1"/>
    </source>
</evidence>
<feature type="region of interest" description="Disordered" evidence="1">
    <location>
        <begin position="117"/>
        <end position="139"/>
    </location>
</feature>
<dbReference type="PANTHER" id="PTHR24092:SF153">
    <property type="entry name" value="PHOSPHOLIPID-TRANSPORTING ATPASE"/>
    <property type="match status" value="1"/>
</dbReference>
<dbReference type="Gene3D" id="3.40.1110.10">
    <property type="entry name" value="Calcium-transporting ATPase, cytoplasmic domain N"/>
    <property type="match status" value="1"/>
</dbReference>
<accession>A0A409WTH9</accession>
<reference evidence="2 3" key="1">
    <citation type="journal article" date="2018" name="Evol. Lett.">
        <title>Horizontal gene cluster transfer increased hallucinogenic mushroom diversity.</title>
        <authorList>
            <person name="Reynolds H.T."/>
            <person name="Vijayakumar V."/>
            <person name="Gluck-Thaler E."/>
            <person name="Korotkin H.B."/>
            <person name="Matheny P.B."/>
            <person name="Slot J.C."/>
        </authorList>
    </citation>
    <scope>NUCLEOTIDE SEQUENCE [LARGE SCALE GENOMIC DNA]</scope>
    <source>
        <strain evidence="2 3">2631</strain>
    </source>
</reference>
<protein>
    <submittedName>
        <fullName evidence="2">Uncharacterized protein</fullName>
    </submittedName>
</protein>
<evidence type="ECO:0000313" key="3">
    <source>
        <dbReference type="Proteomes" id="UP000283269"/>
    </source>
</evidence>
<dbReference type="InterPro" id="IPR023299">
    <property type="entry name" value="ATPase_P-typ_cyto_dom_N"/>
</dbReference>
<comment type="caution">
    <text evidence="2">The sequence shown here is derived from an EMBL/GenBank/DDBJ whole genome shotgun (WGS) entry which is preliminary data.</text>
</comment>
<dbReference type="AlphaFoldDB" id="A0A409WTH9"/>
<dbReference type="InParanoid" id="A0A409WTH9"/>
<organism evidence="2 3">
    <name type="scientific">Psilocybe cyanescens</name>
    <dbReference type="NCBI Taxonomy" id="93625"/>
    <lineage>
        <taxon>Eukaryota</taxon>
        <taxon>Fungi</taxon>
        <taxon>Dikarya</taxon>
        <taxon>Basidiomycota</taxon>
        <taxon>Agaricomycotina</taxon>
        <taxon>Agaricomycetes</taxon>
        <taxon>Agaricomycetidae</taxon>
        <taxon>Agaricales</taxon>
        <taxon>Agaricineae</taxon>
        <taxon>Strophariaceae</taxon>
        <taxon>Psilocybe</taxon>
    </lineage>
</organism>
<dbReference type="GO" id="GO:0045332">
    <property type="term" value="P:phospholipid translocation"/>
    <property type="evidence" value="ECO:0007669"/>
    <property type="project" value="TreeGrafter"/>
</dbReference>
<dbReference type="SUPFAM" id="SSF81660">
    <property type="entry name" value="Metal cation-transporting ATPase, ATP-binding domain N"/>
    <property type="match status" value="1"/>
</dbReference>
<dbReference type="GO" id="GO:0000166">
    <property type="term" value="F:nucleotide binding"/>
    <property type="evidence" value="ECO:0007669"/>
    <property type="project" value="InterPro"/>
</dbReference>
<dbReference type="GO" id="GO:0140326">
    <property type="term" value="F:ATPase-coupled intramembrane lipid transporter activity"/>
    <property type="evidence" value="ECO:0007669"/>
    <property type="project" value="TreeGrafter"/>
</dbReference>
<dbReference type="Proteomes" id="UP000283269">
    <property type="component" value="Unassembled WGS sequence"/>
</dbReference>
<keyword evidence="3" id="KW-1185">Reference proteome</keyword>
<dbReference type="STRING" id="93625.A0A409WTH9"/>
<feature type="region of interest" description="Disordered" evidence="1">
    <location>
        <begin position="1"/>
        <end position="27"/>
    </location>
</feature>
<dbReference type="PANTHER" id="PTHR24092">
    <property type="entry name" value="PROBABLE PHOSPHOLIPID-TRANSPORTING ATPASE"/>
    <property type="match status" value="1"/>
</dbReference>